<gene>
    <name evidence="1" type="ORF">MNB_SV-12-149</name>
</gene>
<dbReference type="Gene3D" id="6.10.140.400">
    <property type="match status" value="2"/>
</dbReference>
<dbReference type="InterPro" id="IPR020994">
    <property type="entry name" value="Uncharacterised_Ca-bd_CcbP"/>
</dbReference>
<dbReference type="Pfam" id="PF11535">
    <property type="entry name" value="Calci_bind_CcbP"/>
    <property type="match status" value="1"/>
</dbReference>
<evidence type="ECO:0008006" key="2">
    <source>
        <dbReference type="Google" id="ProtNLM"/>
    </source>
</evidence>
<accession>A0A1W1BB60</accession>
<evidence type="ECO:0000313" key="1">
    <source>
        <dbReference type="EMBL" id="SFV50737.1"/>
    </source>
</evidence>
<dbReference type="EMBL" id="FPHE01000011">
    <property type="protein sequence ID" value="SFV50737.1"/>
    <property type="molecule type" value="Genomic_DNA"/>
</dbReference>
<name>A0A1W1BB60_9ZZZZ</name>
<organism evidence="1">
    <name type="scientific">hydrothermal vent metagenome</name>
    <dbReference type="NCBI Taxonomy" id="652676"/>
    <lineage>
        <taxon>unclassified sequences</taxon>
        <taxon>metagenomes</taxon>
        <taxon>ecological metagenomes</taxon>
    </lineage>
</organism>
<reference evidence="1" key="1">
    <citation type="submission" date="2016-10" db="EMBL/GenBank/DDBJ databases">
        <authorList>
            <person name="de Groot N.N."/>
        </authorList>
    </citation>
    <scope>NUCLEOTIDE SEQUENCE</scope>
</reference>
<sequence length="117" mass="13789">MSNQSRKDRIEDEVIVDCYDEEEVSTAWFYYLAENMTMPFNARIVGDRRVGSLEIGDIVEVIDVVTSLGNCRNYKAIVEVKKGETLFEIPLERIVSIDANEETYEMVEDWRYWCERF</sequence>
<protein>
    <recommendedName>
        <fullName evidence="2">Calcium binding protein from Anabaena CcbP</fullName>
    </recommendedName>
</protein>
<proteinExistence type="predicted"/>
<dbReference type="AlphaFoldDB" id="A0A1W1BB60"/>